<name>A0ABW0L7S0_9BURK</name>
<proteinExistence type="predicted"/>
<feature type="transmembrane region" description="Helical" evidence="1">
    <location>
        <begin position="160"/>
        <end position="181"/>
    </location>
</feature>
<evidence type="ECO:0000256" key="1">
    <source>
        <dbReference type="SAM" id="Phobius"/>
    </source>
</evidence>
<feature type="transmembrane region" description="Helical" evidence="1">
    <location>
        <begin position="12"/>
        <end position="33"/>
    </location>
</feature>
<keyword evidence="3" id="KW-1185">Reference proteome</keyword>
<comment type="caution">
    <text evidence="2">The sequence shown here is derived from an EMBL/GenBank/DDBJ whole genome shotgun (WGS) entry which is preliminary data.</text>
</comment>
<evidence type="ECO:0000313" key="3">
    <source>
        <dbReference type="Proteomes" id="UP001596050"/>
    </source>
</evidence>
<accession>A0ABW0L7S0</accession>
<keyword evidence="1" id="KW-0812">Transmembrane</keyword>
<dbReference type="PANTHER" id="PTHR34219">
    <property type="entry name" value="IRON-REGULATED INNER MEMBRANE PROTEIN-RELATED"/>
    <property type="match status" value="1"/>
</dbReference>
<evidence type="ECO:0000313" key="2">
    <source>
        <dbReference type="EMBL" id="MFC5460922.1"/>
    </source>
</evidence>
<dbReference type="InterPro" id="IPR005625">
    <property type="entry name" value="PepSY-ass_TM"/>
</dbReference>
<keyword evidence="1" id="KW-0472">Membrane</keyword>
<gene>
    <name evidence="2" type="ORF">ACFPN5_14015</name>
</gene>
<dbReference type="RefSeq" id="WP_379784258.1">
    <property type="nucleotide sequence ID" value="NZ_JBHSMU010000014.1"/>
</dbReference>
<dbReference type="Pfam" id="PF03929">
    <property type="entry name" value="PepSY_TM"/>
    <property type="match status" value="1"/>
</dbReference>
<reference evidence="3" key="1">
    <citation type="journal article" date="2019" name="Int. J. Syst. Evol. Microbiol.">
        <title>The Global Catalogue of Microorganisms (GCM) 10K type strain sequencing project: providing services to taxonomists for standard genome sequencing and annotation.</title>
        <authorList>
            <consortium name="The Broad Institute Genomics Platform"/>
            <consortium name="The Broad Institute Genome Sequencing Center for Infectious Disease"/>
            <person name="Wu L."/>
            <person name="Ma J."/>
        </authorList>
    </citation>
    <scope>NUCLEOTIDE SEQUENCE [LARGE SCALE GENOMIC DNA]</scope>
    <source>
        <strain evidence="3">KACC 12649</strain>
    </source>
</reference>
<dbReference type="Proteomes" id="UP001596050">
    <property type="component" value="Unassembled WGS sequence"/>
</dbReference>
<keyword evidence="1" id="KW-1133">Transmembrane helix</keyword>
<sequence length="405" mass="43801">MKSLLRTVHLWTGLVFGTILVLQGLSGSLLSWVHELDAMLNPGLLHVKPPPAMREGDPLRVQPARVQAVHDLLAADARYGKPTMLMLPERAGDVFVAWYRPGKDQSAWKQPVTRQVMLDPATLAVLGERNWGEAGLSRPLLVPTLFHLHRYLLAGEAGKVVIAVQGMALALMTLTGIVIWWPRMTRSAIASALSVRFGGSWPRLSFQLHRSAGFFCAPVLLFMGLSGVHFNMPTWVAPLVGAVATVTPNEKPSNKPMSRSSAALAPLSVAEAMAAAQARYPEARVGRINFPASPTQPWEVRVRQPGELRQGPGATRVSIDARDGAILRVADPLRAPGGDRFLAALFPLHSGEAFGAAGKVFISFVGLLPLAFFVTGIVVWLKFRRKPKKGAAPSKRAAKREASVA</sequence>
<feature type="transmembrane region" description="Helical" evidence="1">
    <location>
        <begin position="212"/>
        <end position="230"/>
    </location>
</feature>
<protein>
    <submittedName>
        <fullName evidence="2">PepSY-associated TM helix domain-containing protein</fullName>
    </submittedName>
</protein>
<dbReference type="PANTHER" id="PTHR34219:SF3">
    <property type="entry name" value="BLL7967 PROTEIN"/>
    <property type="match status" value="1"/>
</dbReference>
<dbReference type="EMBL" id="JBHSMU010000014">
    <property type="protein sequence ID" value="MFC5460922.1"/>
    <property type="molecule type" value="Genomic_DNA"/>
</dbReference>
<organism evidence="2 3">
    <name type="scientific">Massilia niabensis</name>
    <dbReference type="NCBI Taxonomy" id="544910"/>
    <lineage>
        <taxon>Bacteria</taxon>
        <taxon>Pseudomonadati</taxon>
        <taxon>Pseudomonadota</taxon>
        <taxon>Betaproteobacteria</taxon>
        <taxon>Burkholderiales</taxon>
        <taxon>Oxalobacteraceae</taxon>
        <taxon>Telluria group</taxon>
        <taxon>Massilia</taxon>
    </lineage>
</organism>
<feature type="transmembrane region" description="Helical" evidence="1">
    <location>
        <begin position="360"/>
        <end position="381"/>
    </location>
</feature>